<proteinExistence type="inferred from homology"/>
<organism evidence="8 9">
    <name type="scientific">Rhynchospora pubera</name>
    <dbReference type="NCBI Taxonomy" id="906938"/>
    <lineage>
        <taxon>Eukaryota</taxon>
        <taxon>Viridiplantae</taxon>
        <taxon>Streptophyta</taxon>
        <taxon>Embryophyta</taxon>
        <taxon>Tracheophyta</taxon>
        <taxon>Spermatophyta</taxon>
        <taxon>Magnoliopsida</taxon>
        <taxon>Liliopsida</taxon>
        <taxon>Poales</taxon>
        <taxon>Cyperaceae</taxon>
        <taxon>Cyperoideae</taxon>
        <taxon>Rhynchosporeae</taxon>
        <taxon>Rhynchospora</taxon>
    </lineage>
</organism>
<dbReference type="Proteomes" id="UP001140206">
    <property type="component" value="Chromosome 1"/>
</dbReference>
<comment type="cofactor">
    <cofactor evidence="1 6">
        <name>Zn(2+)</name>
        <dbReference type="ChEBI" id="CHEBI:29105"/>
    </cofactor>
</comment>
<dbReference type="InterPro" id="IPR001148">
    <property type="entry name" value="CA_dom"/>
</dbReference>
<keyword evidence="9" id="KW-1185">Reference proteome</keyword>
<gene>
    <name evidence="8" type="ORF">LUZ62_030106</name>
</gene>
<dbReference type="SUPFAM" id="SSF51069">
    <property type="entry name" value="Carbonic anhydrase"/>
    <property type="match status" value="1"/>
</dbReference>
<keyword evidence="5 6" id="KW-0456">Lyase</keyword>
<comment type="catalytic activity">
    <reaction evidence="6">
        <text>hydrogencarbonate + H(+) = CO2 + H2O</text>
        <dbReference type="Rhea" id="RHEA:10748"/>
        <dbReference type="ChEBI" id="CHEBI:15377"/>
        <dbReference type="ChEBI" id="CHEBI:15378"/>
        <dbReference type="ChEBI" id="CHEBI:16526"/>
        <dbReference type="ChEBI" id="CHEBI:17544"/>
        <dbReference type="EC" id="4.2.1.1"/>
    </reaction>
</comment>
<evidence type="ECO:0000256" key="3">
    <source>
        <dbReference type="ARBA" id="ARBA00022723"/>
    </source>
</evidence>
<comment type="function">
    <text evidence="6">Reversible hydration of carbon dioxide.</text>
</comment>
<dbReference type="PROSITE" id="PS00162">
    <property type="entry name" value="ALPHA_CA_1"/>
    <property type="match status" value="1"/>
</dbReference>
<evidence type="ECO:0000313" key="8">
    <source>
        <dbReference type="EMBL" id="KAJ4817540.1"/>
    </source>
</evidence>
<dbReference type="GO" id="GO:0004089">
    <property type="term" value="F:carbonate dehydratase activity"/>
    <property type="evidence" value="ECO:0007669"/>
    <property type="project" value="UniProtKB-UniRule"/>
</dbReference>
<reference evidence="8" key="1">
    <citation type="submission" date="2022-08" db="EMBL/GenBank/DDBJ databases">
        <authorList>
            <person name="Marques A."/>
        </authorList>
    </citation>
    <scope>NUCLEOTIDE SEQUENCE</scope>
    <source>
        <strain evidence="8">RhyPub2mFocal</strain>
        <tissue evidence="8">Leaves</tissue>
    </source>
</reference>
<evidence type="ECO:0000313" key="9">
    <source>
        <dbReference type="Proteomes" id="UP001140206"/>
    </source>
</evidence>
<dbReference type="Pfam" id="PF00194">
    <property type="entry name" value="Carb_anhydrase"/>
    <property type="match status" value="1"/>
</dbReference>
<dbReference type="EC" id="4.2.1.1" evidence="2 6"/>
<dbReference type="EMBL" id="JAMFTS010000001">
    <property type="protein sequence ID" value="KAJ4817540.1"/>
    <property type="molecule type" value="Genomic_DNA"/>
</dbReference>
<protein>
    <recommendedName>
        <fullName evidence="2 6">Carbonic anhydrase</fullName>
        <ecNumber evidence="2 6">4.2.1.1</ecNumber>
    </recommendedName>
</protein>
<dbReference type="InterPro" id="IPR036398">
    <property type="entry name" value="CA_dom_sf"/>
</dbReference>
<dbReference type="InterPro" id="IPR041891">
    <property type="entry name" value="Alpha_CA_prokaryot-like"/>
</dbReference>
<sequence length="315" mass="36405">MMHSRNGHYLYRQALCSSISCKIFALEREKLGTLDQGFRETESTMAHSVFYYVMLCFSLVASARSEGAMRFGYTGEMGPSHWGNLNPDYAMCSKGKHQSPINIERKHTVYNPRLEPLQMHYTTTNATLVDNHVNVMVRYNNSVDYVMVNGKQYWLKQIHWHSPSEHTIDGKRFAVELHMVHASDEGNITVLSNLYRYGRHDPFLDKIKGKIDELAKDVHAKGDQAQVQVGRMHMTPLRRHCHKYVRYIGSLTTPPCTENIIWNVLLKVREMSRGQAEELRSILEDGFRVNSRPTQPLNGRIVEMYDDSRSTRKPN</sequence>
<dbReference type="InterPro" id="IPR023561">
    <property type="entry name" value="Carbonic_anhydrase_a-class"/>
</dbReference>
<dbReference type="Gene3D" id="3.10.200.10">
    <property type="entry name" value="Alpha carbonic anhydrase"/>
    <property type="match status" value="1"/>
</dbReference>
<dbReference type="SMART" id="SM01057">
    <property type="entry name" value="Carb_anhydrase"/>
    <property type="match status" value="1"/>
</dbReference>
<dbReference type="PANTHER" id="PTHR18952:SF236">
    <property type="entry name" value="ALPHA CARBONIC ANHYDRASE 1, CHLOROPLASTIC"/>
    <property type="match status" value="1"/>
</dbReference>
<dbReference type="GO" id="GO:0008270">
    <property type="term" value="F:zinc ion binding"/>
    <property type="evidence" value="ECO:0007669"/>
    <property type="project" value="UniProtKB-UniRule"/>
</dbReference>
<feature type="domain" description="Alpha-carbonic anhydrase" evidence="7">
    <location>
        <begin position="69"/>
        <end position="306"/>
    </location>
</feature>
<comment type="caution">
    <text evidence="8">The sequence shown here is derived from an EMBL/GenBank/DDBJ whole genome shotgun (WGS) entry which is preliminary data.</text>
</comment>
<evidence type="ECO:0000259" key="7">
    <source>
        <dbReference type="PROSITE" id="PS51144"/>
    </source>
</evidence>
<evidence type="ECO:0000256" key="5">
    <source>
        <dbReference type="ARBA" id="ARBA00023239"/>
    </source>
</evidence>
<evidence type="ECO:0000256" key="6">
    <source>
        <dbReference type="RuleBase" id="RU367011"/>
    </source>
</evidence>
<comment type="similarity">
    <text evidence="6">Belongs to the alpha-carbonic anhydrase family.</text>
</comment>
<evidence type="ECO:0000256" key="2">
    <source>
        <dbReference type="ARBA" id="ARBA00012925"/>
    </source>
</evidence>
<dbReference type="CDD" id="cd03124">
    <property type="entry name" value="alpha_CA_prokaryotic_like"/>
    <property type="match status" value="1"/>
</dbReference>
<dbReference type="GO" id="GO:0006730">
    <property type="term" value="P:one-carbon metabolic process"/>
    <property type="evidence" value="ECO:0007669"/>
    <property type="project" value="TreeGrafter"/>
</dbReference>
<dbReference type="PANTHER" id="PTHR18952">
    <property type="entry name" value="CARBONIC ANHYDRASE"/>
    <property type="match status" value="1"/>
</dbReference>
<dbReference type="AlphaFoldDB" id="A0AAV8HLJ9"/>
<evidence type="ECO:0000256" key="4">
    <source>
        <dbReference type="ARBA" id="ARBA00022833"/>
    </source>
</evidence>
<keyword evidence="4 6" id="KW-0862">Zinc</keyword>
<evidence type="ECO:0000256" key="1">
    <source>
        <dbReference type="ARBA" id="ARBA00001947"/>
    </source>
</evidence>
<accession>A0AAV8HLJ9</accession>
<dbReference type="PROSITE" id="PS51144">
    <property type="entry name" value="ALPHA_CA_2"/>
    <property type="match status" value="1"/>
</dbReference>
<dbReference type="InterPro" id="IPR018338">
    <property type="entry name" value="Carbonic_anhydrase_a-class_CS"/>
</dbReference>
<keyword evidence="3 6" id="KW-0479">Metal-binding</keyword>
<name>A0AAV8HLJ9_9POAL</name>